<dbReference type="PANTHER" id="PTHR35545:SF28">
    <property type="entry name" value="OS07G0645701 PROTEIN"/>
    <property type="match status" value="1"/>
</dbReference>
<accession>A0A0A9D0S0</accession>
<reference evidence="1" key="1">
    <citation type="submission" date="2014-09" db="EMBL/GenBank/DDBJ databases">
        <authorList>
            <person name="Magalhaes I.L.F."/>
            <person name="Oliveira U."/>
            <person name="Santos F.R."/>
            <person name="Vidigal T.H.D.A."/>
            <person name="Brescovit A.D."/>
            <person name="Santos A.J."/>
        </authorList>
    </citation>
    <scope>NUCLEOTIDE SEQUENCE</scope>
    <source>
        <tissue evidence="1">Shoot tissue taken approximately 20 cm above the soil surface</tissue>
    </source>
</reference>
<sequence length="155" mass="17294">MSSLTEAVRSMLVPTHRTTIITRLRISFFLTKSYSSEIGHLVNEAVENGMVKDIELTSGVERIPGDVSDEEMVKHANGVNSFLGNHPNISCCLTRLLLYNATFAESDLHNLIANICTELRYPYLYQCDTGFDSIFKIDAPNSKLSVLEFAHCSFA</sequence>
<evidence type="ECO:0000313" key="1">
    <source>
        <dbReference type="EMBL" id="JAD81446.1"/>
    </source>
</evidence>
<dbReference type="EMBL" id="GBRH01216449">
    <property type="protein sequence ID" value="JAD81446.1"/>
    <property type="molecule type" value="Transcribed_RNA"/>
</dbReference>
<dbReference type="AlphaFoldDB" id="A0A0A9D0S0"/>
<reference evidence="1" key="2">
    <citation type="journal article" date="2015" name="Data Brief">
        <title>Shoot transcriptome of the giant reed, Arundo donax.</title>
        <authorList>
            <person name="Barrero R.A."/>
            <person name="Guerrero F.D."/>
            <person name="Moolhuijzen P."/>
            <person name="Goolsby J.A."/>
            <person name="Tidwell J."/>
            <person name="Bellgard S.E."/>
            <person name="Bellgard M.I."/>
        </authorList>
    </citation>
    <scope>NUCLEOTIDE SEQUENCE</scope>
    <source>
        <tissue evidence="1">Shoot tissue taken approximately 20 cm above the soil surface</tissue>
    </source>
</reference>
<protein>
    <submittedName>
        <fullName evidence="1">Uncharacterized protein</fullName>
    </submittedName>
</protein>
<organism evidence="1">
    <name type="scientific">Arundo donax</name>
    <name type="common">Giant reed</name>
    <name type="synonym">Donax arundinaceus</name>
    <dbReference type="NCBI Taxonomy" id="35708"/>
    <lineage>
        <taxon>Eukaryota</taxon>
        <taxon>Viridiplantae</taxon>
        <taxon>Streptophyta</taxon>
        <taxon>Embryophyta</taxon>
        <taxon>Tracheophyta</taxon>
        <taxon>Spermatophyta</taxon>
        <taxon>Magnoliopsida</taxon>
        <taxon>Liliopsida</taxon>
        <taxon>Poales</taxon>
        <taxon>Poaceae</taxon>
        <taxon>PACMAD clade</taxon>
        <taxon>Arundinoideae</taxon>
        <taxon>Arundineae</taxon>
        <taxon>Arundo</taxon>
    </lineage>
</organism>
<name>A0A0A9D0S0_ARUDO</name>
<proteinExistence type="predicted"/>
<dbReference type="PANTHER" id="PTHR35545">
    <property type="entry name" value="F-BOX DOMAIN-CONTAINING PROTEIN"/>
    <property type="match status" value="1"/>
</dbReference>